<proteinExistence type="predicted"/>
<feature type="domain" description="DUF1206" evidence="2">
    <location>
        <begin position="102"/>
        <end position="169"/>
    </location>
</feature>
<dbReference type="AlphaFoldDB" id="G0J4R6"/>
<feature type="transmembrane region" description="Helical" evidence="1">
    <location>
        <begin position="148"/>
        <end position="169"/>
    </location>
</feature>
<feature type="domain" description="DUF1206" evidence="2">
    <location>
        <begin position="19"/>
        <end position="86"/>
    </location>
</feature>
<keyword evidence="1" id="KW-0812">Transmembrane</keyword>
<sequence length="268" mass="29311">MEKSDLNPSKQKKKKIARLGIGTKGVVYLLIGGLTAWEAFGKGGKKTGSNGALAFVIDQPFGQILLWLVVLGLAGYVFWRMYQTFKDTEEKGNDFKGIIFRLGYFSSGIFYLFIIYNALQLLLGGGGDNGGGKESMIQQLLAQEYGRWIVASIALIFLIRALIQIFIAFSGKFKEKVKESGMNDKAQQIMISSGRVGYTSRGIVVGVIAYLTVRAAITYDASKSGGTKEAFNFIQNEFGAVVLGVIALGMLAFGLFLIFKASEHKMDF</sequence>
<protein>
    <recommendedName>
        <fullName evidence="2">DUF1206 domain-containing protein</fullName>
    </recommendedName>
</protein>
<dbReference type="Pfam" id="PF06724">
    <property type="entry name" value="DUF1206"/>
    <property type="match status" value="3"/>
</dbReference>
<reference evidence="4" key="1">
    <citation type="submission" date="2011-07" db="EMBL/GenBank/DDBJ databases">
        <title>The complete genome of Cyclobacterium marinum DSM 745.</title>
        <authorList>
            <person name="Lucas S."/>
            <person name="Han J."/>
            <person name="Lapidus A."/>
            <person name="Bruce D."/>
            <person name="Goodwin L."/>
            <person name="Pitluck S."/>
            <person name="Peters L."/>
            <person name="Kyrpides N."/>
            <person name="Mavromatis K."/>
            <person name="Ivanova N."/>
            <person name="Ovchinnikova G."/>
            <person name="Chertkov O."/>
            <person name="Detter J.C."/>
            <person name="Tapia R."/>
            <person name="Han C."/>
            <person name="Land M."/>
            <person name="Hauser L."/>
            <person name="Markowitz V."/>
            <person name="Cheng J.-F."/>
            <person name="Hugenholtz P."/>
            <person name="Woyke T."/>
            <person name="Wu D."/>
            <person name="Tindall B."/>
            <person name="Schuetze A."/>
            <person name="Brambilla E."/>
            <person name="Klenk H.-P."/>
            <person name="Eisen J.A."/>
        </authorList>
    </citation>
    <scope>NUCLEOTIDE SEQUENCE [LARGE SCALE GENOMIC DNA]</scope>
    <source>
        <strain evidence="4">ATCC 25205 / DSM 745 / LMG 13164 / NCIMB 1802</strain>
    </source>
</reference>
<dbReference type="STRING" id="880070.Cycma_1534"/>
<evidence type="ECO:0000313" key="3">
    <source>
        <dbReference type="EMBL" id="AEL25296.1"/>
    </source>
</evidence>
<dbReference type="InterPro" id="IPR009597">
    <property type="entry name" value="DUF1206"/>
</dbReference>
<evidence type="ECO:0000313" key="4">
    <source>
        <dbReference type="Proteomes" id="UP000001635"/>
    </source>
</evidence>
<feature type="domain" description="DUF1206" evidence="2">
    <location>
        <begin position="196"/>
        <end position="261"/>
    </location>
</feature>
<dbReference type="RefSeq" id="WP_014019591.1">
    <property type="nucleotide sequence ID" value="NC_015914.1"/>
</dbReference>
<evidence type="ECO:0000256" key="1">
    <source>
        <dbReference type="SAM" id="Phobius"/>
    </source>
</evidence>
<feature type="transmembrane region" description="Helical" evidence="1">
    <location>
        <begin position="238"/>
        <end position="259"/>
    </location>
</feature>
<dbReference type="Proteomes" id="UP000001635">
    <property type="component" value="Chromosome"/>
</dbReference>
<name>G0J4R6_CYCMS</name>
<feature type="transmembrane region" description="Helical" evidence="1">
    <location>
        <begin position="60"/>
        <end position="79"/>
    </location>
</feature>
<keyword evidence="4" id="KW-1185">Reference proteome</keyword>
<dbReference type="HOGENOM" id="CLU_073530_0_0_10"/>
<feature type="transmembrane region" description="Helical" evidence="1">
    <location>
        <begin position="21"/>
        <end position="40"/>
    </location>
</feature>
<feature type="transmembrane region" description="Helical" evidence="1">
    <location>
        <begin position="198"/>
        <end position="218"/>
    </location>
</feature>
<accession>G0J4R6</accession>
<gene>
    <name evidence="3" type="ordered locus">Cycma_1534</name>
</gene>
<keyword evidence="1" id="KW-0472">Membrane</keyword>
<dbReference type="eggNOG" id="ENOG502Z854">
    <property type="taxonomic scope" value="Bacteria"/>
</dbReference>
<organism evidence="3 4">
    <name type="scientific">Cyclobacterium marinum (strain ATCC 25205 / DSM 745 / LMG 13164 / NCIMB 1802)</name>
    <name type="common">Flectobacillus marinus</name>
    <dbReference type="NCBI Taxonomy" id="880070"/>
    <lineage>
        <taxon>Bacteria</taxon>
        <taxon>Pseudomonadati</taxon>
        <taxon>Bacteroidota</taxon>
        <taxon>Cytophagia</taxon>
        <taxon>Cytophagales</taxon>
        <taxon>Cyclobacteriaceae</taxon>
        <taxon>Cyclobacterium</taxon>
    </lineage>
</organism>
<evidence type="ECO:0000259" key="2">
    <source>
        <dbReference type="Pfam" id="PF06724"/>
    </source>
</evidence>
<feature type="transmembrane region" description="Helical" evidence="1">
    <location>
        <begin position="99"/>
        <end position="119"/>
    </location>
</feature>
<dbReference type="EMBL" id="CP002955">
    <property type="protein sequence ID" value="AEL25296.1"/>
    <property type="molecule type" value="Genomic_DNA"/>
</dbReference>
<dbReference type="OrthoDB" id="5702018at2"/>
<keyword evidence="1" id="KW-1133">Transmembrane helix</keyword>
<dbReference type="KEGG" id="cmr:Cycma_1534"/>